<dbReference type="PROSITE" id="PS50071">
    <property type="entry name" value="HOMEOBOX_2"/>
    <property type="match status" value="1"/>
</dbReference>
<keyword evidence="3" id="KW-0217">Developmental protein</keyword>
<feature type="region of interest" description="Disordered" evidence="9">
    <location>
        <begin position="484"/>
        <end position="539"/>
    </location>
</feature>
<keyword evidence="5 7" id="KW-0371">Homeobox</keyword>
<dbReference type="GO" id="GO:0000978">
    <property type="term" value="F:RNA polymerase II cis-regulatory region sequence-specific DNA binding"/>
    <property type="evidence" value="ECO:0007669"/>
    <property type="project" value="TreeGrafter"/>
</dbReference>
<evidence type="ECO:0000256" key="2">
    <source>
        <dbReference type="ARBA" id="ARBA00008161"/>
    </source>
</evidence>
<keyword evidence="11" id="KW-1185">Reference proteome</keyword>
<proteinExistence type="inferred from homology"/>
<reference evidence="11" key="1">
    <citation type="submission" date="2022-06" db="EMBL/GenBank/DDBJ databases">
        <authorList>
            <person name="Berger JAMES D."/>
            <person name="Berger JAMES D."/>
        </authorList>
    </citation>
    <scope>NUCLEOTIDE SEQUENCE [LARGE SCALE GENOMIC DNA]</scope>
</reference>
<organism evidence="11 12">
    <name type="scientific">Trichobilharzia regenti</name>
    <name type="common">Nasal bird schistosome</name>
    <dbReference type="NCBI Taxonomy" id="157069"/>
    <lineage>
        <taxon>Eukaryota</taxon>
        <taxon>Metazoa</taxon>
        <taxon>Spiralia</taxon>
        <taxon>Lophotrochozoa</taxon>
        <taxon>Platyhelminthes</taxon>
        <taxon>Trematoda</taxon>
        <taxon>Digenea</taxon>
        <taxon>Strigeidida</taxon>
        <taxon>Schistosomatoidea</taxon>
        <taxon>Schistosomatidae</taxon>
        <taxon>Trichobilharzia</taxon>
    </lineage>
</organism>
<keyword evidence="4 7" id="KW-0238">DNA-binding</keyword>
<evidence type="ECO:0000256" key="1">
    <source>
        <dbReference type="ARBA" id="ARBA00004123"/>
    </source>
</evidence>
<feature type="region of interest" description="Disordered" evidence="9">
    <location>
        <begin position="127"/>
        <end position="155"/>
    </location>
</feature>
<feature type="compositionally biased region" description="Basic and acidic residues" evidence="9">
    <location>
        <begin position="519"/>
        <end position="537"/>
    </location>
</feature>
<evidence type="ECO:0000256" key="3">
    <source>
        <dbReference type="ARBA" id="ARBA00022473"/>
    </source>
</evidence>
<sequence length="1120" mass="127218">MATSELMESAKLNVQEINFNDKLLPPPSEQALKRFISSYLPFSLMNLQNPNVLHVQNDLSNINCDSMLSKTLMTTTSATMTSPSIITMDSNAVKPLTSDINVKMKNSNLPGNFSFPFNTNSNLNEFKNDSDSGDELKSHSTNPYMNLRNNNDNTNNNNNNNIKSNFLNNSLPSDWMLNPQKLFSTLMMAKASMQMGTDFDRYQALPKPSIFGIPDKLPVQNMPNNNEYNNISKQKEVKPLLSPSNSVPTTQPQLSNIHDAINTSPNKVNSMVGSTHQSTYATSTPNKHVKCNKQDLTPKSSSTESVDGQDIQTGSLPFSPQEIVRVCQTFEEAGDIEHLSRFLWSLPLNPSLWEVLNKSEVILRARALAAFHTRNFRELYAILERHTFPKSSHVKLQALWLEAHYQEAENLRGRPLGPVDKYRVRKKFPMPRTIWDGEQKTHCFKERTRGLLREWYLQDPYPSPAKKRELANATGLTATQVGNWFKNRRQRDRAAAAKNQQLENSDSDVEPDNEISSDDTDRKDADDRRRHTSRSDSSRFQSNFNVNRFCMPMTEEKLTKDKSDQYDKDEYDSGIKCNKLQHNSPSHEAESDIWSQGSDNDSFLNLRKEQKREASNEYDNQTHFHSRLHENYTNPKRQCFYPGVTGLKQNTLNQPLNFAQNLYNIQSTMLSTDKADELNLNSPPKNKPFNFPFDILNLGQNVKQKMSTATLQRSDFPSSGWTNEMKLPDAINYATNVPVSQFLNSNNIMNRHEYPGSTNFDDNNISMNAGLKYSNLNPFKVISAKPNNDPQLSNDFIRQSNLTEHDKMPRNMCTSENLFPPIFPPLPQFISNYIKPSELPSLLKPVKNDTIINSPVFIPPAFIQPSTSPNKPINFKQHYTDPEVGNHFSKQMTGENLLPENLSQFKNNHAISSSYNSDSTLINSPLSSTTPFSASSSPSLYLWQKMFEWYSTQIQQQQQQQQQEQRHHHTQPFLPKDFLQHLPHSNHETDNKMLSDLSNNINSIIGQPFTNTNKHNNEKSGADSETVPISTDRILFTKTITTTPEQTVHPISYSQTDEAVILTTTTTTTASEDVQDSKPVNSLKEEDKVGENQCNVSPSNYLVNSTDENSNNSDESSLDI</sequence>
<feature type="compositionally biased region" description="Polar residues" evidence="9">
    <location>
        <begin position="1005"/>
        <end position="1014"/>
    </location>
</feature>
<dbReference type="InterPro" id="IPR001356">
    <property type="entry name" value="HD"/>
</dbReference>
<dbReference type="InterPro" id="IPR009057">
    <property type="entry name" value="Homeodomain-like_sf"/>
</dbReference>
<evidence type="ECO:0000256" key="5">
    <source>
        <dbReference type="ARBA" id="ARBA00023155"/>
    </source>
</evidence>
<comment type="similarity">
    <text evidence="2">Belongs to the SIX/Sine oculis homeobox family.</text>
</comment>
<dbReference type="GO" id="GO:0005667">
    <property type="term" value="C:transcription regulator complex"/>
    <property type="evidence" value="ECO:0007669"/>
    <property type="project" value="TreeGrafter"/>
</dbReference>
<feature type="region of interest" description="Disordered" evidence="9">
    <location>
        <begin position="1067"/>
        <end position="1120"/>
    </location>
</feature>
<dbReference type="Pfam" id="PF16878">
    <property type="entry name" value="SIX1_SD"/>
    <property type="match status" value="1"/>
</dbReference>
<feature type="region of interest" description="Disordered" evidence="9">
    <location>
        <begin position="264"/>
        <end position="314"/>
    </location>
</feature>
<feature type="compositionally biased region" description="Polar residues" evidence="9">
    <location>
        <begin position="294"/>
        <end position="314"/>
    </location>
</feature>
<feature type="DNA-binding region" description="Homeobox" evidence="7">
    <location>
        <begin position="437"/>
        <end position="496"/>
    </location>
</feature>
<feature type="compositionally biased region" description="Acidic residues" evidence="9">
    <location>
        <begin position="505"/>
        <end position="518"/>
    </location>
</feature>
<dbReference type="InterPro" id="IPR031701">
    <property type="entry name" value="SIX1_SD"/>
</dbReference>
<evidence type="ECO:0000313" key="12">
    <source>
        <dbReference type="WBParaSite" id="TREG1_36830.1"/>
    </source>
</evidence>
<reference evidence="12" key="2">
    <citation type="submission" date="2023-11" db="UniProtKB">
        <authorList>
            <consortium name="WormBaseParasite"/>
        </authorList>
    </citation>
    <scope>IDENTIFICATION</scope>
</reference>
<feature type="region of interest" description="Disordered" evidence="9">
    <location>
        <begin position="1005"/>
        <end position="1028"/>
    </location>
</feature>
<evidence type="ECO:0000256" key="7">
    <source>
        <dbReference type="PROSITE-ProRule" id="PRU00108"/>
    </source>
</evidence>
<dbReference type="PANTHER" id="PTHR10390:SF33">
    <property type="entry name" value="PROTEIN OPTIX"/>
    <property type="match status" value="1"/>
</dbReference>
<feature type="compositionally biased region" description="Polar residues" evidence="9">
    <location>
        <begin position="1092"/>
        <end position="1103"/>
    </location>
</feature>
<evidence type="ECO:0000259" key="10">
    <source>
        <dbReference type="PROSITE" id="PS50071"/>
    </source>
</evidence>
<feature type="compositionally biased region" description="Low complexity" evidence="9">
    <location>
        <begin position="1104"/>
        <end position="1120"/>
    </location>
</feature>
<dbReference type="SUPFAM" id="SSF46689">
    <property type="entry name" value="Homeodomain-like"/>
    <property type="match status" value="1"/>
</dbReference>
<evidence type="ECO:0000256" key="9">
    <source>
        <dbReference type="SAM" id="MobiDB-lite"/>
    </source>
</evidence>
<protein>
    <recommendedName>
        <fullName evidence="10">Homeobox domain-containing protein</fullName>
    </recommendedName>
</protein>
<dbReference type="GO" id="GO:0000981">
    <property type="term" value="F:DNA-binding transcription factor activity, RNA polymerase II-specific"/>
    <property type="evidence" value="ECO:0007669"/>
    <property type="project" value="TreeGrafter"/>
</dbReference>
<accession>A0AA85JJT9</accession>
<dbReference type="AlphaFoldDB" id="A0AA85JJT9"/>
<name>A0AA85JJT9_TRIRE</name>
<feature type="compositionally biased region" description="Polar residues" evidence="9">
    <location>
        <begin position="264"/>
        <end position="286"/>
    </location>
</feature>
<dbReference type="FunFam" id="1.10.10.60:FF:000046">
    <property type="entry name" value="SIX homeobox 3"/>
    <property type="match status" value="1"/>
</dbReference>
<dbReference type="SMART" id="SM00389">
    <property type="entry name" value="HOX"/>
    <property type="match status" value="1"/>
</dbReference>
<feature type="compositionally biased region" description="Basic and acidic residues" evidence="9">
    <location>
        <begin position="127"/>
        <end position="138"/>
    </location>
</feature>
<comment type="subcellular location">
    <subcellularLocation>
        <location evidence="1 7 8">Nucleus</location>
    </subcellularLocation>
</comment>
<dbReference type="Pfam" id="PF00046">
    <property type="entry name" value="Homeodomain"/>
    <property type="match status" value="1"/>
</dbReference>
<dbReference type="Gene3D" id="1.10.10.60">
    <property type="entry name" value="Homeodomain-like"/>
    <property type="match status" value="1"/>
</dbReference>
<dbReference type="GO" id="GO:0005634">
    <property type="term" value="C:nucleus"/>
    <property type="evidence" value="ECO:0007669"/>
    <property type="project" value="UniProtKB-SubCell"/>
</dbReference>
<feature type="domain" description="Homeobox" evidence="10">
    <location>
        <begin position="435"/>
        <end position="495"/>
    </location>
</feature>
<feature type="region of interest" description="Disordered" evidence="9">
    <location>
        <begin position="576"/>
        <end position="601"/>
    </location>
</feature>
<evidence type="ECO:0000313" key="11">
    <source>
        <dbReference type="Proteomes" id="UP000050795"/>
    </source>
</evidence>
<evidence type="ECO:0000256" key="6">
    <source>
        <dbReference type="ARBA" id="ARBA00023242"/>
    </source>
</evidence>
<evidence type="ECO:0000256" key="4">
    <source>
        <dbReference type="ARBA" id="ARBA00023125"/>
    </source>
</evidence>
<evidence type="ECO:0000256" key="8">
    <source>
        <dbReference type="RuleBase" id="RU000682"/>
    </source>
</evidence>
<keyword evidence="6 7" id="KW-0539">Nucleus</keyword>
<dbReference type="WBParaSite" id="TREG1_36830.1">
    <property type="protein sequence ID" value="TREG1_36830.1"/>
    <property type="gene ID" value="TREG1_36830"/>
</dbReference>
<dbReference type="PANTHER" id="PTHR10390">
    <property type="entry name" value="HOMEOBOX PROTEIN SIX"/>
    <property type="match status" value="1"/>
</dbReference>
<dbReference type="Proteomes" id="UP000050795">
    <property type="component" value="Unassembled WGS sequence"/>
</dbReference>
<feature type="compositionally biased region" description="Low complexity" evidence="9">
    <location>
        <begin position="146"/>
        <end position="155"/>
    </location>
</feature>
<dbReference type="CDD" id="cd00086">
    <property type="entry name" value="homeodomain"/>
    <property type="match status" value="1"/>
</dbReference>